<protein>
    <recommendedName>
        <fullName evidence="4">Ubiquitin-like domain-containing protein</fullName>
    </recommendedName>
</protein>
<dbReference type="InterPro" id="IPR029071">
    <property type="entry name" value="Ubiquitin-like_domsf"/>
</dbReference>
<name>A0A0C2ISB3_THEKT</name>
<evidence type="ECO:0008006" key="4">
    <source>
        <dbReference type="Google" id="ProtNLM"/>
    </source>
</evidence>
<dbReference type="SUPFAM" id="SSF54236">
    <property type="entry name" value="Ubiquitin-like"/>
    <property type="match status" value="1"/>
</dbReference>
<evidence type="ECO:0000313" key="2">
    <source>
        <dbReference type="EMBL" id="KII68339.1"/>
    </source>
</evidence>
<gene>
    <name evidence="2" type="ORF">RF11_06783</name>
</gene>
<comment type="caution">
    <text evidence="2">The sequence shown here is derived from an EMBL/GenBank/DDBJ whole genome shotgun (WGS) entry which is preliminary data.</text>
</comment>
<dbReference type="CDD" id="cd17039">
    <property type="entry name" value="Ubl_ubiquitin_like"/>
    <property type="match status" value="1"/>
</dbReference>
<dbReference type="AlphaFoldDB" id="A0A0C2ISB3"/>
<organism evidence="2 3">
    <name type="scientific">Thelohanellus kitauei</name>
    <name type="common">Myxosporean</name>
    <dbReference type="NCBI Taxonomy" id="669202"/>
    <lineage>
        <taxon>Eukaryota</taxon>
        <taxon>Metazoa</taxon>
        <taxon>Cnidaria</taxon>
        <taxon>Myxozoa</taxon>
        <taxon>Myxosporea</taxon>
        <taxon>Bivalvulida</taxon>
        <taxon>Platysporina</taxon>
        <taxon>Myxobolidae</taxon>
        <taxon>Thelohanellus</taxon>
    </lineage>
</organism>
<dbReference type="OrthoDB" id="1026733at2759"/>
<evidence type="ECO:0000256" key="1">
    <source>
        <dbReference type="SAM" id="MobiDB-lite"/>
    </source>
</evidence>
<dbReference type="Proteomes" id="UP000031668">
    <property type="component" value="Unassembled WGS sequence"/>
</dbReference>
<proteinExistence type="predicted"/>
<dbReference type="EMBL" id="JWZT01002870">
    <property type="protein sequence ID" value="KII68339.1"/>
    <property type="molecule type" value="Genomic_DNA"/>
</dbReference>
<sequence>MNVNYRKRSSLQENSSSELDKLSKRRRLLPTLETRNIDSLCEEFSRKNIDVIADSNDDSSIIAIKEDSDIEMTNSNVLPVKVACKFPDGTRKIFHLTTQSTVKDLKQAIYPHISSKVDVNLRPKERSILSYSDLTLLSSLGVDDNTMIYIIPAEE</sequence>
<evidence type="ECO:0000313" key="3">
    <source>
        <dbReference type="Proteomes" id="UP000031668"/>
    </source>
</evidence>
<reference evidence="2 3" key="1">
    <citation type="journal article" date="2014" name="Genome Biol. Evol.">
        <title>The genome of the myxosporean Thelohanellus kitauei shows adaptations to nutrient acquisition within its fish host.</title>
        <authorList>
            <person name="Yang Y."/>
            <person name="Xiong J."/>
            <person name="Zhou Z."/>
            <person name="Huo F."/>
            <person name="Miao W."/>
            <person name="Ran C."/>
            <person name="Liu Y."/>
            <person name="Zhang J."/>
            <person name="Feng J."/>
            <person name="Wang M."/>
            <person name="Wang M."/>
            <person name="Wang L."/>
            <person name="Yao B."/>
        </authorList>
    </citation>
    <scope>NUCLEOTIDE SEQUENCE [LARGE SCALE GENOMIC DNA]</scope>
    <source>
        <strain evidence="2">Wuqing</strain>
    </source>
</reference>
<accession>A0A0C2ISB3</accession>
<keyword evidence="3" id="KW-1185">Reference proteome</keyword>
<feature type="region of interest" description="Disordered" evidence="1">
    <location>
        <begin position="1"/>
        <end position="22"/>
    </location>
</feature>